<sequence length="1098" mass="120999">MAANGAANGAEEPMAEAMAELSKKLGLFERVRHLCQAVDIPLPGVVVVGEQSAGKSSLLENISGIQFPRAQNTCTRMPCVLTMLTDPMIPEPFAMVSMDSGAFESKSRCKVAEVEGRIKTLTEDHAQGEEFISRKALYVRVVRQSGPQLALIDLPGVTHNAEKMKDIHEVTVRLVEDYIKPQEMVILCVIPAMSDFGNAEVIKLARKFDPAGLRTLGVVTKCDDAAQAEASDIVEKVLMTRDSDVRLALGFHCVVNRSQKNIDEGMSRTDLWQKEVKVFSDSERLRTLPPENWGTSRLMEKIASVQEARVDECLPKIKESVRAKMLQLRQELRNLPPQAETEADQFRLFNGILVKINADLEQRVRAEYISTEACDRDLAIAPKVALMVQTFRQKLFAANPEWLGQDMIDEVTDTVETFVHGYTVDNLTGPQVFINLVKRIFVEDGLLQGEVADLIDRVAKHLGKVVYHLIEQHADLNNVVAARLALKADDVIDRLTSKATGFCDALARAQAVTSTTHGAYMVKLTQFRKSWVQEGAQRLQEILMHVLSPGGYGEGPSDASEKGALTPEFVAMVKAAPAEPQKLAILEICASLHVYTGNMIEGFVEMAAKLVKFYMVEELGNELQESWRMDLGGSKLHELFPKDVRLVQRRDHIKQMTDGLAEFMEQLSTLRIACIATPKNVRRTYAQRAAEKVSTQDEAKKAEMDQQRSHGCRRARATAQGQKELGEAEDEENEDEEEKRQRKEAEMKKERAKEVEPTSETTAPKAAAKSPAAAKAARADKADKATKETLPIALIFPGEGGEYVNMLDGVKDNAEVKEMLSQAKEILGYDLLDMCLKGPADKLAEIKYCQPAMFVGGLAGICKLKFQNKAAAEQPRCMAGLSVGEYTALCAAGVLSFEDGLRLVKLRGEAMQEAAQVGKQAMLSVAGLEQQVLEQCCADAEKQEPGSVCRIAFVLAPKFFCCAGTENAVSKLKTLADSKGALQARMESGSAYNTSLMQPAQGKLEKALQEAFPKMKPPSCDVYMNVTGQPLPAGTDPKVILRLLQKQLTSPVLWNPIIEKMIQDGVTEVYECGPLSQLKGLMQQINAQMWSKTFSMEI</sequence>
<dbReference type="EMBL" id="CAUJNA010002502">
    <property type="protein sequence ID" value="CAJ1393187.1"/>
    <property type="molecule type" value="Genomic_DNA"/>
</dbReference>
<protein>
    <recommendedName>
        <fullName evidence="4">Dynamin-type G domain-containing protein</fullName>
    </recommendedName>
</protein>
<dbReference type="CDD" id="cd08771">
    <property type="entry name" value="DLP_1"/>
    <property type="match status" value="1"/>
</dbReference>
<dbReference type="InterPro" id="IPR000375">
    <property type="entry name" value="Dynamin_stalk"/>
</dbReference>
<feature type="compositionally biased region" description="Low complexity" evidence="3">
    <location>
        <begin position="758"/>
        <end position="776"/>
    </location>
</feature>
<evidence type="ECO:0000256" key="3">
    <source>
        <dbReference type="SAM" id="MobiDB-lite"/>
    </source>
</evidence>
<dbReference type="SUPFAM" id="SSF52151">
    <property type="entry name" value="FabD/lysophospholipase-like"/>
    <property type="match status" value="1"/>
</dbReference>
<proteinExistence type="predicted"/>
<evidence type="ECO:0000313" key="5">
    <source>
        <dbReference type="EMBL" id="CAJ1393187.1"/>
    </source>
</evidence>
<dbReference type="InterPro" id="IPR027417">
    <property type="entry name" value="P-loop_NTPase"/>
</dbReference>
<dbReference type="SMART" id="SM00053">
    <property type="entry name" value="DYNc"/>
    <property type="match status" value="1"/>
</dbReference>
<dbReference type="GO" id="GO:0005525">
    <property type="term" value="F:GTP binding"/>
    <property type="evidence" value="ECO:0007669"/>
    <property type="project" value="InterPro"/>
</dbReference>
<name>A0AA36N3L7_9DINO</name>
<reference evidence="5" key="1">
    <citation type="submission" date="2023-08" db="EMBL/GenBank/DDBJ databases">
        <authorList>
            <person name="Chen Y."/>
            <person name="Shah S."/>
            <person name="Dougan E. K."/>
            <person name="Thang M."/>
            <person name="Chan C."/>
        </authorList>
    </citation>
    <scope>NUCLEOTIDE SEQUENCE</scope>
</reference>
<dbReference type="SUPFAM" id="SSF52540">
    <property type="entry name" value="P-loop containing nucleoside triphosphate hydrolases"/>
    <property type="match status" value="1"/>
</dbReference>
<dbReference type="PROSITE" id="PS51718">
    <property type="entry name" value="G_DYNAMIN_2"/>
    <property type="match status" value="1"/>
</dbReference>
<evidence type="ECO:0000313" key="6">
    <source>
        <dbReference type="Proteomes" id="UP001178507"/>
    </source>
</evidence>
<dbReference type="PANTHER" id="PTHR47170:SF2">
    <property type="entry name" value="MALONYL-COA:ACP TRANSACYLASE (MAT) DOMAIN-CONTAINING PROTEIN"/>
    <property type="match status" value="1"/>
</dbReference>
<dbReference type="InterPro" id="IPR052760">
    <property type="entry name" value="Mitochondrial_malonyltrans"/>
</dbReference>
<keyword evidence="6" id="KW-1185">Reference proteome</keyword>
<dbReference type="InterPro" id="IPR045063">
    <property type="entry name" value="Dynamin_N"/>
</dbReference>
<dbReference type="AlphaFoldDB" id="A0AA36N3L7"/>
<dbReference type="Pfam" id="PF01031">
    <property type="entry name" value="Dynamin_M"/>
    <property type="match status" value="1"/>
</dbReference>
<dbReference type="Gene3D" id="3.40.366.10">
    <property type="entry name" value="Malonyl-Coenzyme A Acyl Carrier Protein, domain 2"/>
    <property type="match status" value="1"/>
</dbReference>
<feature type="domain" description="Dynamin-type G" evidence="4">
    <location>
        <begin position="39"/>
        <end position="315"/>
    </location>
</feature>
<dbReference type="GO" id="GO:0003924">
    <property type="term" value="F:GTPase activity"/>
    <property type="evidence" value="ECO:0007669"/>
    <property type="project" value="InterPro"/>
</dbReference>
<evidence type="ECO:0000256" key="1">
    <source>
        <dbReference type="ARBA" id="ARBA00022741"/>
    </source>
</evidence>
<gene>
    <name evidence="5" type="ORF">EVOR1521_LOCUS18108</name>
</gene>
<dbReference type="InterPro" id="IPR014043">
    <property type="entry name" value="Acyl_transferase_dom"/>
</dbReference>
<dbReference type="Pfam" id="PF00698">
    <property type="entry name" value="Acyl_transf_1"/>
    <property type="match status" value="1"/>
</dbReference>
<evidence type="ECO:0000259" key="4">
    <source>
        <dbReference type="PROSITE" id="PS51718"/>
    </source>
</evidence>
<dbReference type="PANTHER" id="PTHR47170">
    <property type="entry name" value="MALONYL-COA ACP TRANSACYLASE, ACP-BINDING"/>
    <property type="match status" value="1"/>
</dbReference>
<keyword evidence="2" id="KW-0342">GTP-binding</keyword>
<accession>A0AA36N3L7</accession>
<feature type="compositionally biased region" description="Basic and acidic residues" evidence="3">
    <location>
        <begin position="689"/>
        <end position="708"/>
    </location>
</feature>
<dbReference type="PRINTS" id="PR00195">
    <property type="entry name" value="DYNAMIN"/>
</dbReference>
<evidence type="ECO:0000256" key="2">
    <source>
        <dbReference type="ARBA" id="ARBA00023134"/>
    </source>
</evidence>
<dbReference type="GO" id="GO:0016740">
    <property type="term" value="F:transferase activity"/>
    <property type="evidence" value="ECO:0007669"/>
    <property type="project" value="InterPro"/>
</dbReference>
<dbReference type="Proteomes" id="UP001178507">
    <property type="component" value="Unassembled WGS sequence"/>
</dbReference>
<comment type="caution">
    <text evidence="5">The sequence shown here is derived from an EMBL/GenBank/DDBJ whole genome shotgun (WGS) entry which is preliminary data.</text>
</comment>
<feature type="region of interest" description="Disordered" evidence="3">
    <location>
        <begin position="687"/>
        <end position="783"/>
    </location>
</feature>
<dbReference type="InterPro" id="IPR030381">
    <property type="entry name" value="G_DYNAMIN_dom"/>
</dbReference>
<organism evidence="5 6">
    <name type="scientific">Effrenium voratum</name>
    <dbReference type="NCBI Taxonomy" id="2562239"/>
    <lineage>
        <taxon>Eukaryota</taxon>
        <taxon>Sar</taxon>
        <taxon>Alveolata</taxon>
        <taxon>Dinophyceae</taxon>
        <taxon>Suessiales</taxon>
        <taxon>Symbiodiniaceae</taxon>
        <taxon>Effrenium</taxon>
    </lineage>
</organism>
<dbReference type="InterPro" id="IPR001401">
    <property type="entry name" value="Dynamin_GTPase"/>
</dbReference>
<feature type="compositionally biased region" description="Basic and acidic residues" evidence="3">
    <location>
        <begin position="738"/>
        <end position="756"/>
    </location>
</feature>
<dbReference type="InterPro" id="IPR001227">
    <property type="entry name" value="Ac_transferase_dom_sf"/>
</dbReference>
<dbReference type="InterPro" id="IPR016035">
    <property type="entry name" value="Acyl_Trfase/lysoPLipase"/>
</dbReference>
<dbReference type="InterPro" id="IPR022812">
    <property type="entry name" value="Dynamin"/>
</dbReference>
<dbReference type="SMART" id="SM00827">
    <property type="entry name" value="PKS_AT"/>
    <property type="match status" value="1"/>
</dbReference>
<dbReference type="Pfam" id="PF00350">
    <property type="entry name" value="Dynamin_N"/>
    <property type="match status" value="1"/>
</dbReference>
<dbReference type="Gene3D" id="3.40.50.300">
    <property type="entry name" value="P-loop containing nucleotide triphosphate hydrolases"/>
    <property type="match status" value="1"/>
</dbReference>
<keyword evidence="1" id="KW-0547">Nucleotide-binding</keyword>
<dbReference type="Gene3D" id="3.30.70.250">
    <property type="entry name" value="Malonyl-CoA ACP transacylase, ACP-binding"/>
    <property type="match status" value="1"/>
</dbReference>
<feature type="compositionally biased region" description="Acidic residues" evidence="3">
    <location>
        <begin position="727"/>
        <end position="737"/>
    </location>
</feature>